<protein>
    <submittedName>
        <fullName evidence="2">Hydrolase, alpha/beta fold family</fullName>
    </submittedName>
</protein>
<evidence type="ECO:0000259" key="1">
    <source>
        <dbReference type="Pfam" id="PF00561"/>
    </source>
</evidence>
<dbReference type="PANTHER" id="PTHR43798">
    <property type="entry name" value="MONOACYLGLYCEROL LIPASE"/>
    <property type="match status" value="1"/>
</dbReference>
<organism evidence="2 3">
    <name type="scientific">Phenylobacterium zucineum (strain HLK1)</name>
    <dbReference type="NCBI Taxonomy" id="450851"/>
    <lineage>
        <taxon>Bacteria</taxon>
        <taxon>Pseudomonadati</taxon>
        <taxon>Pseudomonadota</taxon>
        <taxon>Alphaproteobacteria</taxon>
        <taxon>Caulobacterales</taxon>
        <taxon>Caulobacteraceae</taxon>
        <taxon>Phenylobacterium</taxon>
    </lineage>
</organism>
<proteinExistence type="predicted"/>
<evidence type="ECO:0000313" key="2">
    <source>
        <dbReference type="EMBL" id="ACG77685.1"/>
    </source>
</evidence>
<dbReference type="EMBL" id="CP000747">
    <property type="protein sequence ID" value="ACG77685.1"/>
    <property type="molecule type" value="Genomic_DNA"/>
</dbReference>
<reference evidence="2 3" key="1">
    <citation type="journal article" date="2008" name="BMC Genomics">
        <title>Complete genome of Phenylobacterium zucineum - a novel facultative intracellular bacterium isolated from human erythroleukemia cell line K562.</title>
        <authorList>
            <person name="Luo Y."/>
            <person name="Xu X."/>
            <person name="Ding Z."/>
            <person name="Liu Z."/>
            <person name="Zhang B."/>
            <person name="Yan Z."/>
            <person name="Sun J."/>
            <person name="Hu S."/>
            <person name="Hu X."/>
        </authorList>
    </citation>
    <scope>NUCLEOTIDE SEQUENCE [LARGE SCALE GENOMIC DNA]</scope>
    <source>
        <strain evidence="2 3">HLK1</strain>
    </source>
</reference>
<name>B4R915_PHEZH</name>
<dbReference type="PRINTS" id="PR00111">
    <property type="entry name" value="ABHYDROLASE"/>
</dbReference>
<sequence>MTPILADAAPPPETPAHIRSSKAAMTQFTHQRLALPTGVELDVLQSGDPLGPPILLLHGLSDSAPSMRPLMEALPPHVRAIAITQRGHGDSGKPAGPYATDAFVADAAAALDALGVRRTVVYGHSMGSLVAQRFAMRHPERTAGLVLEGAFPSLSGNAAVQAWYEAEIAPMTAPMSPEAARAFQESTLARPVPPAFLDLVTNETQKLPVHAWKAILQGMMAEDCSAELRRLQVPALIIWGDQDAFVGRGDQDVLKTIPGSRLVVFEGAGHSPHWEDPEQVAGLIAMMMQAQRAVEAAR</sequence>
<dbReference type="GO" id="GO:0016020">
    <property type="term" value="C:membrane"/>
    <property type="evidence" value="ECO:0007669"/>
    <property type="project" value="TreeGrafter"/>
</dbReference>
<dbReference type="AlphaFoldDB" id="B4R915"/>
<dbReference type="GO" id="GO:0016787">
    <property type="term" value="F:hydrolase activity"/>
    <property type="evidence" value="ECO:0007669"/>
    <property type="project" value="UniProtKB-KW"/>
</dbReference>
<dbReference type="KEGG" id="pzu:PHZ_c1271"/>
<dbReference type="SUPFAM" id="SSF53474">
    <property type="entry name" value="alpha/beta-Hydrolases"/>
    <property type="match status" value="1"/>
</dbReference>
<keyword evidence="2" id="KW-0378">Hydrolase</keyword>
<dbReference type="STRING" id="450851.PHZ_c1271"/>
<feature type="domain" description="AB hydrolase-1" evidence="1">
    <location>
        <begin position="52"/>
        <end position="277"/>
    </location>
</feature>
<dbReference type="Proteomes" id="UP000001868">
    <property type="component" value="Chromosome"/>
</dbReference>
<accession>B4R915</accession>
<dbReference type="eggNOG" id="COG2267">
    <property type="taxonomic scope" value="Bacteria"/>
</dbReference>
<gene>
    <name evidence="2" type="ordered locus">PHZ_c1271</name>
</gene>
<keyword evidence="3" id="KW-1185">Reference proteome</keyword>
<dbReference type="RefSeq" id="WP_012521829.1">
    <property type="nucleotide sequence ID" value="NC_011144.1"/>
</dbReference>
<dbReference type="InterPro" id="IPR000073">
    <property type="entry name" value="AB_hydrolase_1"/>
</dbReference>
<dbReference type="PANTHER" id="PTHR43798:SF33">
    <property type="entry name" value="HYDROLASE, PUTATIVE (AFU_ORTHOLOGUE AFUA_2G14860)-RELATED"/>
    <property type="match status" value="1"/>
</dbReference>
<dbReference type="HOGENOM" id="CLU_020336_50_2_5"/>
<dbReference type="Gene3D" id="3.40.50.1820">
    <property type="entry name" value="alpha/beta hydrolase"/>
    <property type="match status" value="1"/>
</dbReference>
<dbReference type="Pfam" id="PF00561">
    <property type="entry name" value="Abhydrolase_1"/>
    <property type="match status" value="1"/>
</dbReference>
<dbReference type="InterPro" id="IPR050266">
    <property type="entry name" value="AB_hydrolase_sf"/>
</dbReference>
<evidence type="ECO:0000313" key="3">
    <source>
        <dbReference type="Proteomes" id="UP000001868"/>
    </source>
</evidence>
<dbReference type="InterPro" id="IPR029058">
    <property type="entry name" value="AB_hydrolase_fold"/>
</dbReference>
<dbReference type="OrthoDB" id="9785847at2"/>